<keyword evidence="2" id="KW-1185">Reference proteome</keyword>
<proteinExistence type="predicted"/>
<dbReference type="EMBL" id="QEQK01000012">
    <property type="protein sequence ID" value="PWN55272.1"/>
    <property type="molecule type" value="Genomic_DNA"/>
</dbReference>
<accession>A0A383XRL8</accession>
<dbReference type="RefSeq" id="WP_109721076.1">
    <property type="nucleotide sequence ID" value="NZ_QEQK01000012.1"/>
</dbReference>
<organism evidence="1 2">
    <name type="scientific">Abyssibacter profundi</name>
    <dbReference type="NCBI Taxonomy" id="2182787"/>
    <lineage>
        <taxon>Bacteria</taxon>
        <taxon>Pseudomonadati</taxon>
        <taxon>Pseudomonadota</taxon>
        <taxon>Gammaproteobacteria</taxon>
        <taxon>Chromatiales</taxon>
        <taxon>Oceanococcaceae</taxon>
        <taxon>Abyssibacter</taxon>
    </lineage>
</organism>
<reference evidence="1 2" key="1">
    <citation type="submission" date="2018-05" db="EMBL/GenBank/DDBJ databases">
        <title>Abyssibacter profundi OUC007T gen. nov., sp. nov, a marine bacterium isolated from seawater of the Mariana Trench.</title>
        <authorList>
            <person name="Zhou S."/>
        </authorList>
    </citation>
    <scope>NUCLEOTIDE SEQUENCE [LARGE SCALE GENOMIC DNA]</scope>
    <source>
        <strain evidence="1 2">OUC007</strain>
    </source>
</reference>
<comment type="caution">
    <text evidence="1">The sequence shown here is derived from an EMBL/GenBank/DDBJ whole genome shotgun (WGS) entry which is preliminary data.</text>
</comment>
<evidence type="ECO:0000313" key="1">
    <source>
        <dbReference type="EMBL" id="PWN55272.1"/>
    </source>
</evidence>
<dbReference type="Proteomes" id="UP000251800">
    <property type="component" value="Unassembled WGS sequence"/>
</dbReference>
<evidence type="ECO:0000313" key="2">
    <source>
        <dbReference type="Proteomes" id="UP000251800"/>
    </source>
</evidence>
<dbReference type="AlphaFoldDB" id="A0A383XRL8"/>
<protein>
    <submittedName>
        <fullName evidence="1">Uncharacterized protein</fullName>
    </submittedName>
</protein>
<name>A0A383XRL8_9GAMM</name>
<gene>
    <name evidence="1" type="ORF">DEH80_13700</name>
</gene>
<dbReference type="PROSITE" id="PS51257">
    <property type="entry name" value="PROKAR_LIPOPROTEIN"/>
    <property type="match status" value="1"/>
</dbReference>
<sequence length="199" mass="21962">MKPTHGPWGLLVLAWVLLSGCAVTPGGPAAAQDGKRQALNQGYAQLYWTADKLQHIDKLLLIKLESEPVESIVDDLARTMADDANDLEHFAETVPAFALDDDGLPQYEWAKRRSVFASRGLDVGLPVVGRTGDDFERTLLLSLSAALNQQRHLVRVLGDDEPVDAVSQWLEDSRSSLDALYQRFEALLESRYFCSPPAS</sequence>